<gene>
    <name evidence="3" type="ORF">VitviT2T_009951</name>
</gene>
<protein>
    <recommendedName>
        <fullName evidence="5">Pentatricopeptide repeat-containing protein</fullName>
    </recommendedName>
</protein>
<dbReference type="InterPro" id="IPR011990">
    <property type="entry name" value="TPR-like_helical_dom_sf"/>
</dbReference>
<evidence type="ECO:0000313" key="4">
    <source>
        <dbReference type="Proteomes" id="UP001227230"/>
    </source>
</evidence>
<dbReference type="InterPro" id="IPR002885">
    <property type="entry name" value="PPR_rpt"/>
</dbReference>
<feature type="repeat" description="PPR" evidence="2">
    <location>
        <begin position="6"/>
        <end position="40"/>
    </location>
</feature>
<sequence>MGCDSSVFLSNSLIDMYGKCKCIEDALEIFEMMREKDIFSWNSIVSVHEECGDHDGTLRLLDRMVGARIQLDLVTITIILPVCSHLAVLMHGREIHGYMIVSGLGKHGKDIDDLLLKMHLMHSHYLQNPLVYVIPLGIQRCFLILEINIKLTFKTLPCCQFSLNH</sequence>
<evidence type="ECO:0000256" key="1">
    <source>
        <dbReference type="ARBA" id="ARBA00022737"/>
    </source>
</evidence>
<dbReference type="NCBIfam" id="TIGR00756">
    <property type="entry name" value="PPR"/>
    <property type="match status" value="1"/>
</dbReference>
<keyword evidence="1" id="KW-0677">Repeat</keyword>
<evidence type="ECO:0000256" key="2">
    <source>
        <dbReference type="PROSITE-ProRule" id="PRU00708"/>
    </source>
</evidence>
<evidence type="ECO:0000313" key="3">
    <source>
        <dbReference type="EMBL" id="WJZ90834.1"/>
    </source>
</evidence>
<evidence type="ECO:0008006" key="5">
    <source>
        <dbReference type="Google" id="ProtNLM"/>
    </source>
</evidence>
<organism evidence="3 4">
    <name type="scientific">Vitis vinifera</name>
    <name type="common">Grape</name>
    <dbReference type="NCBI Taxonomy" id="29760"/>
    <lineage>
        <taxon>Eukaryota</taxon>
        <taxon>Viridiplantae</taxon>
        <taxon>Streptophyta</taxon>
        <taxon>Embryophyta</taxon>
        <taxon>Tracheophyta</taxon>
        <taxon>Spermatophyta</taxon>
        <taxon>Magnoliopsida</taxon>
        <taxon>eudicotyledons</taxon>
        <taxon>Gunneridae</taxon>
        <taxon>Pentapetalae</taxon>
        <taxon>rosids</taxon>
        <taxon>Vitales</taxon>
        <taxon>Vitaceae</taxon>
        <taxon>Viteae</taxon>
        <taxon>Vitis</taxon>
    </lineage>
</organism>
<dbReference type="Gene3D" id="1.25.40.10">
    <property type="entry name" value="Tetratricopeptide repeat domain"/>
    <property type="match status" value="1"/>
</dbReference>
<dbReference type="Proteomes" id="UP001227230">
    <property type="component" value="Chromosome 7"/>
</dbReference>
<dbReference type="PANTHER" id="PTHR47926">
    <property type="entry name" value="PENTATRICOPEPTIDE REPEAT-CONTAINING PROTEIN"/>
    <property type="match status" value="1"/>
</dbReference>
<dbReference type="EMBL" id="CP126654">
    <property type="protein sequence ID" value="WJZ90834.1"/>
    <property type="molecule type" value="Genomic_DNA"/>
</dbReference>
<accession>A0ABY9C7W5</accession>
<proteinExistence type="predicted"/>
<dbReference type="PANTHER" id="PTHR47926:SF452">
    <property type="entry name" value="PENTATRICOPEPTIDE REPEAT-CONTAINING PROTEIN"/>
    <property type="match status" value="1"/>
</dbReference>
<reference evidence="3 4" key="1">
    <citation type="journal article" date="2023" name="Hortic Res">
        <title>The complete reference genome for grapevine (Vitis vinifera L.) genetics and breeding.</title>
        <authorList>
            <person name="Shi X."/>
            <person name="Cao S."/>
            <person name="Wang X."/>
            <person name="Huang S."/>
            <person name="Wang Y."/>
            <person name="Liu Z."/>
            <person name="Liu W."/>
            <person name="Leng X."/>
            <person name="Peng Y."/>
            <person name="Wang N."/>
            <person name="Wang Y."/>
            <person name="Ma Z."/>
            <person name="Xu X."/>
            <person name="Zhang F."/>
            <person name="Xue H."/>
            <person name="Zhong H."/>
            <person name="Wang Y."/>
            <person name="Zhang K."/>
            <person name="Velt A."/>
            <person name="Avia K."/>
            <person name="Holtgrawe D."/>
            <person name="Grimplet J."/>
            <person name="Matus J.T."/>
            <person name="Ware D."/>
            <person name="Wu X."/>
            <person name="Wang H."/>
            <person name="Liu C."/>
            <person name="Fang Y."/>
            <person name="Rustenholz C."/>
            <person name="Cheng Z."/>
            <person name="Xiao H."/>
            <person name="Zhou Y."/>
        </authorList>
    </citation>
    <scope>NUCLEOTIDE SEQUENCE [LARGE SCALE GENOMIC DNA]</scope>
    <source>
        <strain evidence="4">cv. Pinot noir / PN40024</strain>
        <tissue evidence="3">Leaf</tissue>
    </source>
</reference>
<dbReference type="Pfam" id="PF01535">
    <property type="entry name" value="PPR"/>
    <property type="match status" value="2"/>
</dbReference>
<name>A0ABY9C7W5_VITVI</name>
<dbReference type="PROSITE" id="PS51375">
    <property type="entry name" value="PPR"/>
    <property type="match status" value="1"/>
</dbReference>
<keyword evidence="4" id="KW-1185">Reference proteome</keyword>
<dbReference type="InterPro" id="IPR046960">
    <property type="entry name" value="PPR_At4g14850-like_plant"/>
</dbReference>